<dbReference type="GeneID" id="2943401"/>
<evidence type="ECO:0000313" key="1">
    <source>
        <dbReference type="EMBL" id="AAQ99085.1"/>
    </source>
</evidence>
<dbReference type="GO" id="GO:0019028">
    <property type="term" value="C:viral capsid"/>
    <property type="evidence" value="ECO:0007669"/>
    <property type="project" value="InterPro"/>
</dbReference>
<reference evidence="1 2" key="1">
    <citation type="journal article" date="2004" name="J. Virol.">
        <title>Sequence and organization of the Neodiprion lecontei nucleopolyhedrovirus genome.</title>
        <authorList>
            <person name="Lauzon H.A.M."/>
            <person name="Lucarotti C.J."/>
            <person name="Krell P.J."/>
            <person name="Feng Q."/>
            <person name="Retnakaran A."/>
            <person name="Arif B.M."/>
        </authorList>
    </citation>
    <scope>NUCLEOTIDE SEQUENCE [LARGE SCALE GENOMIC DNA]</scope>
    <source>
        <strain evidence="2">Canada</strain>
    </source>
</reference>
<dbReference type="RefSeq" id="YP_025289.1">
    <property type="nucleotide sequence ID" value="NC_005906.1"/>
</dbReference>
<keyword evidence="2" id="KW-1185">Reference proteome</keyword>
<organismHost>
    <name type="scientific">Neodiprion lecontei</name>
    <name type="common">Redheaded pine sawfly</name>
    <dbReference type="NCBI Taxonomy" id="441921"/>
</organismHost>
<organism evidence="1 2">
    <name type="scientific">Neodiprion lecontei nucleopolyhedrovirus (strain Canada)</name>
    <name type="common">NeleNPV</name>
    <dbReference type="NCBI Taxonomy" id="654906"/>
    <lineage>
        <taxon>Viruses</taxon>
        <taxon>Viruses incertae sedis</taxon>
        <taxon>Naldaviricetes</taxon>
        <taxon>Lefavirales</taxon>
        <taxon>Baculoviridae</taxon>
        <taxon>Gammabaculovirus</taxon>
        <taxon>Gammabaculovirus nelecontei</taxon>
    </lineage>
</organism>
<dbReference type="EMBL" id="AY349019">
    <property type="protein sequence ID" value="AAQ99085.1"/>
    <property type="molecule type" value="Genomic_DNA"/>
</dbReference>
<name>Q6JP79_NPVNC</name>
<dbReference type="InterPro" id="IPR007589">
    <property type="entry name" value="Baculo_VP39"/>
</dbReference>
<proteinExistence type="predicted"/>
<dbReference type="KEGG" id="vg:2943401"/>
<dbReference type="Proteomes" id="UP000008776">
    <property type="component" value="Segment"/>
</dbReference>
<evidence type="ECO:0000313" key="2">
    <source>
        <dbReference type="Proteomes" id="UP000008776"/>
    </source>
</evidence>
<dbReference type="GO" id="GO:0005198">
    <property type="term" value="F:structural molecule activity"/>
    <property type="evidence" value="ECO:0007669"/>
    <property type="project" value="InterPro"/>
</dbReference>
<sequence>MERNLVTRQLIIDHGTIPAHERLPSNTNECIFRYARENDKLNQTIDPGYNCSNYLSGLYICQKHLEEYFRLSLRKINQLEGTDQGRVFERLSVLSRLPHNYRNRVIVPTRKNYEDIFKVAYLPISYQLVFHLLYQNQSAIDKICQDVKISGNKFSINGGAIDALISDVKKRLAGIITTDIKCSVEVTSVTRNWESVPNIINIMDDPQEPLFIKNLITNLICPRAMVIDNKTFKFETAANVIFVEEGLIVDNLYNPEAELYPLYNNRTISVNKVTTVSGLPLSNIDVRGLRSVNREHYLVNGEQRLNIRENALFER</sequence>
<accession>Q6JP79</accession>
<dbReference type="Pfam" id="PF04501">
    <property type="entry name" value="Baculo_VP39"/>
    <property type="match status" value="1"/>
</dbReference>
<protein>
    <submittedName>
        <fullName evidence="1">Major viral capsid protein</fullName>
    </submittedName>
</protein>